<feature type="DNA-binding region" description="H-T-H motif" evidence="4">
    <location>
        <begin position="55"/>
        <end position="74"/>
    </location>
</feature>
<dbReference type="GO" id="GO:0003700">
    <property type="term" value="F:DNA-binding transcription factor activity"/>
    <property type="evidence" value="ECO:0007669"/>
    <property type="project" value="TreeGrafter"/>
</dbReference>
<dbReference type="InterPro" id="IPR050109">
    <property type="entry name" value="HTH-type_TetR-like_transc_reg"/>
</dbReference>
<keyword evidence="2 4" id="KW-0238">DNA-binding</keyword>
<dbReference type="Gene3D" id="1.10.357.10">
    <property type="entry name" value="Tetracycline Repressor, domain 2"/>
    <property type="match status" value="1"/>
</dbReference>
<keyword evidence="1" id="KW-0805">Transcription regulation</keyword>
<dbReference type="Pfam" id="PF00440">
    <property type="entry name" value="TetR_N"/>
    <property type="match status" value="1"/>
</dbReference>
<dbReference type="GO" id="GO:0000976">
    <property type="term" value="F:transcription cis-regulatory region binding"/>
    <property type="evidence" value="ECO:0007669"/>
    <property type="project" value="TreeGrafter"/>
</dbReference>
<protein>
    <submittedName>
        <fullName evidence="6">TetR family transcriptional regulator</fullName>
    </submittedName>
</protein>
<proteinExistence type="predicted"/>
<keyword evidence="3" id="KW-0804">Transcription</keyword>
<comment type="caution">
    <text evidence="6">The sequence shown here is derived from an EMBL/GenBank/DDBJ whole genome shotgun (WGS) entry which is preliminary data.</text>
</comment>
<dbReference type="AlphaFoldDB" id="A0A6N8EZG0"/>
<evidence type="ECO:0000313" key="7">
    <source>
        <dbReference type="Proteomes" id="UP000442469"/>
    </source>
</evidence>
<evidence type="ECO:0000313" key="6">
    <source>
        <dbReference type="EMBL" id="MUG24210.1"/>
    </source>
</evidence>
<evidence type="ECO:0000259" key="5">
    <source>
        <dbReference type="PROSITE" id="PS50977"/>
    </source>
</evidence>
<evidence type="ECO:0000256" key="4">
    <source>
        <dbReference type="PROSITE-ProRule" id="PRU00335"/>
    </source>
</evidence>
<accession>A0A6N8EZG0</accession>
<evidence type="ECO:0000256" key="2">
    <source>
        <dbReference type="ARBA" id="ARBA00023125"/>
    </source>
</evidence>
<dbReference type="EMBL" id="WNZZ01000013">
    <property type="protein sequence ID" value="MUG24210.1"/>
    <property type="molecule type" value="Genomic_DNA"/>
</dbReference>
<dbReference type="Gene3D" id="1.10.10.60">
    <property type="entry name" value="Homeodomain-like"/>
    <property type="match status" value="1"/>
</dbReference>
<dbReference type="Proteomes" id="UP000442469">
    <property type="component" value="Unassembled WGS sequence"/>
</dbReference>
<dbReference type="RefSeq" id="WP_124331665.1">
    <property type="nucleotide sequence ID" value="NZ_BGML01000001.1"/>
</dbReference>
<dbReference type="PRINTS" id="PR00455">
    <property type="entry name" value="HTHTETR"/>
</dbReference>
<sequence length="222" mass="25612">MHPYIVFAITAYYNVKTTTLTNVRINMGRSMDLTADAIKKVARRHFALKGYEATSLDAIAKEIGIKKQSLYTHIQSKSELFSTVFKESVDGELAFVSQYFANLAEDASLQDQLYRFIAQYKTRYSRELNLRLILYLGFLVPEQQGDEIQKTVMQYFQFTQDKILSALKISSLKLRVSHEKFAIAFMNLLEGMLVELIYSGPDSFDLRLEASWDVFWHGVSRE</sequence>
<dbReference type="PROSITE" id="PS50977">
    <property type="entry name" value="HTH_TETR_2"/>
    <property type="match status" value="1"/>
</dbReference>
<evidence type="ECO:0000256" key="3">
    <source>
        <dbReference type="ARBA" id="ARBA00023163"/>
    </source>
</evidence>
<dbReference type="PANTHER" id="PTHR30055:SF238">
    <property type="entry name" value="MYCOFACTOCIN BIOSYNTHESIS TRANSCRIPTIONAL REGULATOR MFTR-RELATED"/>
    <property type="match status" value="1"/>
</dbReference>
<evidence type="ECO:0000256" key="1">
    <source>
        <dbReference type="ARBA" id="ARBA00023015"/>
    </source>
</evidence>
<organism evidence="6 7">
    <name type="scientific">Paenibacillus macerans</name>
    <name type="common">Bacillus macerans</name>
    <dbReference type="NCBI Taxonomy" id="44252"/>
    <lineage>
        <taxon>Bacteria</taxon>
        <taxon>Bacillati</taxon>
        <taxon>Bacillota</taxon>
        <taxon>Bacilli</taxon>
        <taxon>Bacillales</taxon>
        <taxon>Paenibacillaceae</taxon>
        <taxon>Paenibacillus</taxon>
    </lineage>
</organism>
<gene>
    <name evidence="6" type="ORF">GNQ08_17655</name>
</gene>
<reference evidence="6 7" key="1">
    <citation type="submission" date="2019-11" db="EMBL/GenBank/DDBJ databases">
        <title>Draft genome sequences of five Paenibacillus species of dairy origin.</title>
        <authorList>
            <person name="Olajide A.M."/>
            <person name="Chen S."/>
            <person name="Lapointe G."/>
        </authorList>
    </citation>
    <scope>NUCLEOTIDE SEQUENCE [LARGE SCALE GENOMIC DNA]</scope>
    <source>
        <strain evidence="6 7">3CT49</strain>
    </source>
</reference>
<feature type="domain" description="HTH tetR-type" evidence="5">
    <location>
        <begin position="32"/>
        <end position="92"/>
    </location>
</feature>
<dbReference type="InterPro" id="IPR001647">
    <property type="entry name" value="HTH_TetR"/>
</dbReference>
<name>A0A6N8EZG0_PAEMA</name>
<dbReference type="PANTHER" id="PTHR30055">
    <property type="entry name" value="HTH-TYPE TRANSCRIPTIONAL REGULATOR RUTR"/>
    <property type="match status" value="1"/>
</dbReference>
<dbReference type="SUPFAM" id="SSF46689">
    <property type="entry name" value="Homeodomain-like"/>
    <property type="match status" value="1"/>
</dbReference>
<dbReference type="InterPro" id="IPR009057">
    <property type="entry name" value="Homeodomain-like_sf"/>
</dbReference>